<sequence length="121" mass="13429">MKNYRAGSRRVLAKTAASDSVRDGAIRWLLWLRTADCTSAELDAFRRWRAQSPKHARAAYVAMWVWRALGVLDDPREVACAGTWSRAQPDGGVRQCLGRDCRASGCTCRTTRPSACSRRGG</sequence>
<accession>A0ABR7PWV6</accession>
<dbReference type="RefSeq" id="WP_187637696.1">
    <property type="nucleotide sequence ID" value="NZ_VZQQ01000038.1"/>
</dbReference>
<evidence type="ECO:0000259" key="1">
    <source>
        <dbReference type="Pfam" id="PF16220"/>
    </source>
</evidence>
<gene>
    <name evidence="2" type="ORF">F6X42_30500</name>
</gene>
<comment type="caution">
    <text evidence="2">The sequence shown here is derived from an EMBL/GenBank/DDBJ whole genome shotgun (WGS) entry which is preliminary data.</text>
</comment>
<reference evidence="2 3" key="1">
    <citation type="submission" date="2019-09" db="EMBL/GenBank/DDBJ databases">
        <title>Paraburkholderia podalyriae sp. nov., A South African Podalyria-associated rhizobium.</title>
        <authorList>
            <person name="Mavima L."/>
            <person name="Beukes C.W."/>
            <person name="Palmer M."/>
            <person name="De Meyer S.E."/>
            <person name="James E.K."/>
            <person name="Maluk M."/>
            <person name="Avontuur J.R."/>
            <person name="Chan W.Y."/>
            <person name="Venter S.N."/>
            <person name="Steenkamp E.T."/>
        </authorList>
    </citation>
    <scope>NUCLEOTIDE SEQUENCE [LARGE SCALE GENOMIC DNA]</scope>
    <source>
        <strain evidence="2 3">WC7.3b</strain>
    </source>
</reference>
<evidence type="ECO:0000313" key="3">
    <source>
        <dbReference type="Proteomes" id="UP000736373"/>
    </source>
</evidence>
<keyword evidence="3" id="KW-1185">Reference proteome</keyword>
<dbReference type="EMBL" id="VZQQ01000038">
    <property type="protein sequence ID" value="MBC8750759.1"/>
    <property type="molecule type" value="Genomic_DNA"/>
</dbReference>
<name>A0ABR7PWV6_9BURK</name>
<proteinExistence type="predicted"/>
<evidence type="ECO:0000313" key="2">
    <source>
        <dbReference type="EMBL" id="MBC8750759.1"/>
    </source>
</evidence>
<dbReference type="Proteomes" id="UP000736373">
    <property type="component" value="Unassembled WGS sequence"/>
</dbReference>
<organism evidence="2 3">
    <name type="scientific">Paraburkholderia podalyriae</name>
    <dbReference type="NCBI Taxonomy" id="1938811"/>
    <lineage>
        <taxon>Bacteria</taxon>
        <taxon>Pseudomonadati</taxon>
        <taxon>Pseudomonadota</taxon>
        <taxon>Betaproteobacteria</taxon>
        <taxon>Burkholderiales</taxon>
        <taxon>Burkholderiaceae</taxon>
        <taxon>Paraburkholderia</taxon>
    </lineage>
</organism>
<dbReference type="Pfam" id="PF16220">
    <property type="entry name" value="DUF4880"/>
    <property type="match status" value="1"/>
</dbReference>
<feature type="domain" description="FecR N-terminal" evidence="1">
    <location>
        <begin position="25"/>
        <end position="58"/>
    </location>
</feature>
<protein>
    <submittedName>
        <fullName evidence="2">FecR/PupR family sigma factor regulator</fullName>
    </submittedName>
</protein>
<dbReference type="InterPro" id="IPR032623">
    <property type="entry name" value="FecR_N"/>
</dbReference>